<feature type="compositionally biased region" description="Basic and acidic residues" evidence="1">
    <location>
        <begin position="198"/>
        <end position="208"/>
    </location>
</feature>
<keyword evidence="2" id="KW-0732">Signal</keyword>
<feature type="signal peptide" evidence="2">
    <location>
        <begin position="1"/>
        <end position="15"/>
    </location>
</feature>
<dbReference type="Proteomes" id="UP001210925">
    <property type="component" value="Unassembled WGS sequence"/>
</dbReference>
<keyword evidence="5" id="KW-1185">Reference proteome</keyword>
<name>A0AAD5U947_9FUNG</name>
<dbReference type="AlphaFoldDB" id="A0AAD5U947"/>
<dbReference type="Gene3D" id="2.60.120.260">
    <property type="entry name" value="Galactose-binding domain-like"/>
    <property type="match status" value="1"/>
</dbReference>
<feature type="compositionally biased region" description="Basic and acidic residues" evidence="1">
    <location>
        <begin position="217"/>
        <end position="254"/>
    </location>
</feature>
<evidence type="ECO:0000256" key="2">
    <source>
        <dbReference type="SAM" id="SignalP"/>
    </source>
</evidence>
<organism evidence="4 5">
    <name type="scientific">Boothiomyces macroporosus</name>
    <dbReference type="NCBI Taxonomy" id="261099"/>
    <lineage>
        <taxon>Eukaryota</taxon>
        <taxon>Fungi</taxon>
        <taxon>Fungi incertae sedis</taxon>
        <taxon>Chytridiomycota</taxon>
        <taxon>Chytridiomycota incertae sedis</taxon>
        <taxon>Chytridiomycetes</taxon>
        <taxon>Rhizophydiales</taxon>
        <taxon>Terramycetaceae</taxon>
        <taxon>Boothiomyces</taxon>
    </lineage>
</organism>
<dbReference type="Pfam" id="PF04862">
    <property type="entry name" value="DUF642"/>
    <property type="match status" value="1"/>
</dbReference>
<dbReference type="SUPFAM" id="SSF49785">
    <property type="entry name" value="Galactose-binding domain-like"/>
    <property type="match status" value="1"/>
</dbReference>
<sequence>MLTTLALAIATTVSGANLLKNGDFEDHAAQHCKDSWCIVSDSAIAPWQLVSGPAVEVDNTPWKAYSGDWSMDLCGDVPYTIGQTVALTPGDAYTLTFMLNENYCGTYNKTGFVSATGSPQQVFFHNSAQFAGKWIPVTYQFVATDANTQIQIGSTTAGSCGPVIDNVILVDNGVAIANNGQQKAKGGKCTSKKVNVNKGKDKDGKDDKDKDDDDKDKDDKGKDKDDKGKDKDDKGKDSDDKDNGKGKHDDDDDN</sequence>
<evidence type="ECO:0000313" key="4">
    <source>
        <dbReference type="EMBL" id="KAJ3251079.1"/>
    </source>
</evidence>
<evidence type="ECO:0000259" key="3">
    <source>
        <dbReference type="Pfam" id="PF04862"/>
    </source>
</evidence>
<dbReference type="InterPro" id="IPR008979">
    <property type="entry name" value="Galactose-bd-like_sf"/>
</dbReference>
<protein>
    <recommendedName>
        <fullName evidence="3">DUF642 domain-containing protein</fullName>
    </recommendedName>
</protein>
<dbReference type="InterPro" id="IPR006946">
    <property type="entry name" value="DGR2-like_dom"/>
</dbReference>
<evidence type="ECO:0000256" key="1">
    <source>
        <dbReference type="SAM" id="MobiDB-lite"/>
    </source>
</evidence>
<feature type="region of interest" description="Disordered" evidence="1">
    <location>
        <begin position="180"/>
        <end position="254"/>
    </location>
</feature>
<gene>
    <name evidence="4" type="ORF">HK103_002903</name>
</gene>
<evidence type="ECO:0000313" key="5">
    <source>
        <dbReference type="Proteomes" id="UP001210925"/>
    </source>
</evidence>
<accession>A0AAD5U947</accession>
<dbReference type="EMBL" id="JADGKB010000203">
    <property type="protein sequence ID" value="KAJ3251079.1"/>
    <property type="molecule type" value="Genomic_DNA"/>
</dbReference>
<reference evidence="4" key="1">
    <citation type="submission" date="2020-05" db="EMBL/GenBank/DDBJ databases">
        <title>Phylogenomic resolution of chytrid fungi.</title>
        <authorList>
            <person name="Stajich J.E."/>
            <person name="Amses K."/>
            <person name="Simmons R."/>
            <person name="Seto K."/>
            <person name="Myers J."/>
            <person name="Bonds A."/>
            <person name="Quandt C.A."/>
            <person name="Barry K."/>
            <person name="Liu P."/>
            <person name="Grigoriev I."/>
            <person name="Longcore J.E."/>
            <person name="James T.Y."/>
        </authorList>
    </citation>
    <scope>NUCLEOTIDE SEQUENCE</scope>
    <source>
        <strain evidence="4">PLAUS21</strain>
    </source>
</reference>
<proteinExistence type="predicted"/>
<feature type="chain" id="PRO_5042283194" description="DUF642 domain-containing protein" evidence="2">
    <location>
        <begin position="16"/>
        <end position="254"/>
    </location>
</feature>
<comment type="caution">
    <text evidence="4">The sequence shown here is derived from an EMBL/GenBank/DDBJ whole genome shotgun (WGS) entry which is preliminary data.</text>
</comment>
<feature type="domain" description="DUF642" evidence="3">
    <location>
        <begin position="17"/>
        <end position="169"/>
    </location>
</feature>